<feature type="compositionally biased region" description="Low complexity" evidence="4">
    <location>
        <begin position="578"/>
        <end position="587"/>
    </location>
</feature>
<keyword evidence="7" id="KW-1185">Reference proteome</keyword>
<evidence type="ECO:0000256" key="3">
    <source>
        <dbReference type="ARBA" id="ARBA00022962"/>
    </source>
</evidence>
<gene>
    <name evidence="6" type="ORF">WJX74_005208</name>
</gene>
<feature type="compositionally biased region" description="Basic and acidic residues" evidence="4">
    <location>
        <begin position="756"/>
        <end position="766"/>
    </location>
</feature>
<dbReference type="Gene3D" id="3.60.20.10">
    <property type="entry name" value="Glutamine Phosphoribosylpyrophosphate, subunit 1, domain 1"/>
    <property type="match status" value="1"/>
</dbReference>
<name>A0AAW1QYH4_9CHLO</name>
<evidence type="ECO:0000256" key="2">
    <source>
        <dbReference type="ARBA" id="ARBA00022888"/>
    </source>
</evidence>
<dbReference type="GO" id="GO:0006529">
    <property type="term" value="P:asparagine biosynthetic process"/>
    <property type="evidence" value="ECO:0007669"/>
    <property type="project" value="UniProtKB-KW"/>
</dbReference>
<accession>A0AAW1QYH4</accession>
<evidence type="ECO:0000256" key="1">
    <source>
        <dbReference type="ARBA" id="ARBA00022605"/>
    </source>
</evidence>
<dbReference type="InterPro" id="IPR014729">
    <property type="entry name" value="Rossmann-like_a/b/a_fold"/>
</dbReference>
<dbReference type="Gene3D" id="3.40.50.620">
    <property type="entry name" value="HUPs"/>
    <property type="match status" value="2"/>
</dbReference>
<keyword evidence="3" id="KW-0315">Glutamine amidotransferase</keyword>
<keyword evidence="2" id="KW-0061">Asparagine biosynthesis</keyword>
<feature type="region of interest" description="Disordered" evidence="4">
    <location>
        <begin position="483"/>
        <end position="546"/>
    </location>
</feature>
<dbReference type="PANTHER" id="PTHR45937:SF1">
    <property type="entry name" value="ASPARAGINE SYNTHETASE DOMAIN-CONTAINING PROTEIN 1"/>
    <property type="match status" value="1"/>
</dbReference>
<feature type="compositionally biased region" description="Low complexity" evidence="4">
    <location>
        <begin position="503"/>
        <end position="515"/>
    </location>
</feature>
<dbReference type="CDD" id="cd01991">
    <property type="entry name" value="Asn_synthase_B_C"/>
    <property type="match status" value="2"/>
</dbReference>
<feature type="domain" description="Asparagine synthetase" evidence="5">
    <location>
        <begin position="890"/>
        <end position="980"/>
    </location>
</feature>
<proteinExistence type="predicted"/>
<evidence type="ECO:0000313" key="7">
    <source>
        <dbReference type="Proteomes" id="UP001438707"/>
    </source>
</evidence>
<organism evidence="6 7">
    <name type="scientific">Apatococcus lobatus</name>
    <dbReference type="NCBI Taxonomy" id="904363"/>
    <lineage>
        <taxon>Eukaryota</taxon>
        <taxon>Viridiplantae</taxon>
        <taxon>Chlorophyta</taxon>
        <taxon>core chlorophytes</taxon>
        <taxon>Trebouxiophyceae</taxon>
        <taxon>Chlorellales</taxon>
        <taxon>Chlorellaceae</taxon>
        <taxon>Apatococcus</taxon>
    </lineage>
</organism>
<dbReference type="Pfam" id="PF00733">
    <property type="entry name" value="Asn_synthase"/>
    <property type="match status" value="2"/>
</dbReference>
<feature type="region of interest" description="Disordered" evidence="4">
    <location>
        <begin position="748"/>
        <end position="843"/>
    </location>
</feature>
<evidence type="ECO:0000259" key="5">
    <source>
        <dbReference type="Pfam" id="PF00733"/>
    </source>
</evidence>
<feature type="region of interest" description="Disordered" evidence="4">
    <location>
        <begin position="578"/>
        <end position="622"/>
    </location>
</feature>
<evidence type="ECO:0000256" key="4">
    <source>
        <dbReference type="SAM" id="MobiDB-lite"/>
    </source>
</evidence>
<dbReference type="InterPro" id="IPR001962">
    <property type="entry name" value="Asn_synthase"/>
</dbReference>
<dbReference type="SUPFAM" id="SSF56235">
    <property type="entry name" value="N-terminal nucleophile aminohydrolases (Ntn hydrolases)"/>
    <property type="match status" value="1"/>
</dbReference>
<dbReference type="GO" id="GO:0004066">
    <property type="term" value="F:asparagine synthase (glutamine-hydrolyzing) activity"/>
    <property type="evidence" value="ECO:0007669"/>
    <property type="project" value="InterPro"/>
</dbReference>
<dbReference type="AlphaFoldDB" id="A0AAW1QYH4"/>
<feature type="compositionally biased region" description="Polar residues" evidence="4">
    <location>
        <begin position="516"/>
        <end position="529"/>
    </location>
</feature>
<dbReference type="SUPFAM" id="SSF52402">
    <property type="entry name" value="Adenine nucleotide alpha hydrolases-like"/>
    <property type="match status" value="2"/>
</dbReference>
<feature type="compositionally biased region" description="Basic and acidic residues" evidence="4">
    <location>
        <begin position="830"/>
        <end position="843"/>
    </location>
</feature>
<comment type="caution">
    <text evidence="6">The sequence shown here is derived from an EMBL/GenBank/DDBJ whole genome shotgun (WGS) entry which is preliminary data.</text>
</comment>
<protein>
    <recommendedName>
        <fullName evidence="5">Asparagine synthetase domain-containing protein</fullName>
    </recommendedName>
</protein>
<sequence>MCGILLVVDRTAAQDQGLSSNFAAGLSRRGPDKLDALQILAGSEAHLQFHASTLQLRGSKKLPAVLQDEYGNVLLFNGEIFHGLLIGNGQNDRQVLMKALAESSSVLEVFQCIRGPWTFIYWQASQQQLWLGCDVIGRRSLLMHVPTGTDDSFILSSVQPDYKGSQQGPMHWQVIPPGLQSMSFAVSAPTEQAGWLPSMQQHAWADPQLLSLSAYDRPSSLLLPPHCLPPSISDKEPADVGGCTAQLRQDLLDAAAPKALVHIFPSGAHGHPLARSWADLPFHYTWTLVSWANTRIVLEALLESVRLRCGALERPWEQSQQPSLLNTSTYLKAPHKGMTISPPLPGGQDRTLPENSRAVETLSPSASVLVLLSGGVDSTLIAALADRVLPEGEPIDLASICFDAGASPDRLSALDALEELRAVAPTRPWRFIAVNATLDDFHVHKDHIVALLAPSDTLMDVNIGTALWLAARAEGILVNSQSPAMPNCSPAHPAEPSAPCQTSSGSSFVSPDDSGTCNCTPTEPSSASDVGTEVTPLRPDGHAVHISTTTGLHHPAASSLSHSQFPYQEAQSANLPADAASCSSSASTGKHDQMTACNHANGHSLPKLHAPGEAGASSSDASSLSAQAAEACAHPGQISTSSCQTAWPQQALDQPLRPLSERQQQLSDTHLHGPAAACQALPSRSMHGNPDSLTENQQQQQPAEVQWNGDEHGNAAVRQQLQYRSLPYERSACVLDCQQEMESDLNPAQAACSEESGGHVHQHDNDGANTQGAPLFSESNASPYDPKPQPQPNNRGSGSPCPEQQHGQDHPGSGYPQHVGHRQRRREARRQREREAKAAKARKADVQAAAAVAHAGPQVRSAAKVVLLGQGADEQCAGYGRHRSAFQKGAYPRLQQELTGDVQRLWIRNLARDDRLVADHGREARQPFLDEAFMTAMLELPLPLVADMTLPAGDGDKQLLRECLRLLGCPRAAARVKRAIQFGSRIGKLMNVHHFGSNHAANVQHAGSVRLACMQADAE</sequence>
<feature type="domain" description="Asparagine synthetase" evidence="5">
    <location>
        <begin position="363"/>
        <end position="421"/>
    </location>
</feature>
<reference evidence="6 7" key="1">
    <citation type="journal article" date="2024" name="Nat. Commun.">
        <title>Phylogenomics reveals the evolutionary origins of lichenization in chlorophyte algae.</title>
        <authorList>
            <person name="Puginier C."/>
            <person name="Libourel C."/>
            <person name="Otte J."/>
            <person name="Skaloud P."/>
            <person name="Haon M."/>
            <person name="Grisel S."/>
            <person name="Petersen M."/>
            <person name="Berrin J.G."/>
            <person name="Delaux P.M."/>
            <person name="Dal Grande F."/>
            <person name="Keller J."/>
        </authorList>
    </citation>
    <scope>NUCLEOTIDE SEQUENCE [LARGE SCALE GENOMIC DNA]</scope>
    <source>
        <strain evidence="6 7">SAG 2145</strain>
    </source>
</reference>
<dbReference type="Proteomes" id="UP001438707">
    <property type="component" value="Unassembled WGS sequence"/>
</dbReference>
<feature type="region of interest" description="Disordered" evidence="4">
    <location>
        <begin position="681"/>
        <end position="707"/>
    </location>
</feature>
<feature type="compositionally biased region" description="Basic residues" evidence="4">
    <location>
        <begin position="819"/>
        <end position="829"/>
    </location>
</feature>
<dbReference type="InterPro" id="IPR051857">
    <property type="entry name" value="Asn_synthetase_domain"/>
</dbReference>
<evidence type="ECO:0000313" key="6">
    <source>
        <dbReference type="EMBL" id="KAK9826608.1"/>
    </source>
</evidence>
<dbReference type="InterPro" id="IPR029055">
    <property type="entry name" value="Ntn_hydrolases_N"/>
</dbReference>
<dbReference type="EMBL" id="JALJOS010000020">
    <property type="protein sequence ID" value="KAK9826608.1"/>
    <property type="molecule type" value="Genomic_DNA"/>
</dbReference>
<feature type="compositionally biased region" description="Polar residues" evidence="4">
    <location>
        <begin position="767"/>
        <end position="782"/>
    </location>
</feature>
<dbReference type="PANTHER" id="PTHR45937">
    <property type="entry name" value="ASPARAGINE SYNTHETASE DOMAIN-CONTAINING PROTEIN 1"/>
    <property type="match status" value="1"/>
</dbReference>
<keyword evidence="1" id="KW-0028">Amino-acid biosynthesis</keyword>